<accession>A0A7R8CDA7</accession>
<dbReference type="Proteomes" id="UP000675881">
    <property type="component" value="Chromosome 1"/>
</dbReference>
<sequence>MQSQQPSKWNRKLQDAVMLSEYHGAKVLPITNRKPYTSNKREPKLCKFCGSVPPFERSICPAMEKVCSKCGKKNYFRSCYLDLVRLNNLAPPCRTVKGKKDSDIDALNC</sequence>
<evidence type="ECO:0000313" key="1">
    <source>
        <dbReference type="EMBL" id="CAF2779295.1"/>
    </source>
</evidence>
<name>A0A7R8CDA7_LEPSM</name>
<proteinExistence type="predicted"/>
<dbReference type="EMBL" id="HG994580">
    <property type="protein sequence ID" value="CAF2779295.1"/>
    <property type="molecule type" value="Genomic_DNA"/>
</dbReference>
<protein>
    <submittedName>
        <fullName evidence="1">(salmon louse) hypothetical protein</fullName>
    </submittedName>
</protein>
<gene>
    <name evidence="1" type="ORF">LSAA_702</name>
</gene>
<reference evidence="1" key="1">
    <citation type="submission" date="2021-02" db="EMBL/GenBank/DDBJ databases">
        <authorList>
            <person name="Bekaert M."/>
        </authorList>
    </citation>
    <scope>NUCLEOTIDE SEQUENCE</scope>
    <source>
        <strain evidence="1">IoA-00</strain>
    </source>
</reference>
<dbReference type="AlphaFoldDB" id="A0A7R8CDA7"/>
<evidence type="ECO:0000313" key="2">
    <source>
        <dbReference type="Proteomes" id="UP000675881"/>
    </source>
</evidence>
<keyword evidence="2" id="KW-1185">Reference proteome</keyword>
<organism evidence="1 2">
    <name type="scientific">Lepeophtheirus salmonis</name>
    <name type="common">Salmon louse</name>
    <name type="synonym">Caligus salmonis</name>
    <dbReference type="NCBI Taxonomy" id="72036"/>
    <lineage>
        <taxon>Eukaryota</taxon>
        <taxon>Metazoa</taxon>
        <taxon>Ecdysozoa</taxon>
        <taxon>Arthropoda</taxon>
        <taxon>Crustacea</taxon>
        <taxon>Multicrustacea</taxon>
        <taxon>Hexanauplia</taxon>
        <taxon>Copepoda</taxon>
        <taxon>Siphonostomatoida</taxon>
        <taxon>Caligidae</taxon>
        <taxon>Lepeophtheirus</taxon>
    </lineage>
</organism>